<dbReference type="EMBL" id="LR031878">
    <property type="protein sequence ID" value="VDD50697.1"/>
    <property type="molecule type" value="Genomic_DNA"/>
</dbReference>
<sequence length="76" mass="9047">MKPTYYPSMHLEKHDDLLKEAHHTLSQELQKLRIIFNSEVLWRLKVPKNYGVDSGGKSWIPCYKRNLIRDVEPLIK</sequence>
<proteinExistence type="predicted"/>
<organism evidence="1">
    <name type="scientific">Brassica oleracea</name>
    <name type="common">Wild cabbage</name>
    <dbReference type="NCBI Taxonomy" id="3712"/>
    <lineage>
        <taxon>Eukaryota</taxon>
        <taxon>Viridiplantae</taxon>
        <taxon>Streptophyta</taxon>
        <taxon>Embryophyta</taxon>
        <taxon>Tracheophyta</taxon>
        <taxon>Spermatophyta</taxon>
        <taxon>Magnoliopsida</taxon>
        <taxon>eudicotyledons</taxon>
        <taxon>Gunneridae</taxon>
        <taxon>Pentapetalae</taxon>
        <taxon>rosids</taxon>
        <taxon>malvids</taxon>
        <taxon>Brassicales</taxon>
        <taxon>Brassicaceae</taxon>
        <taxon>Brassiceae</taxon>
        <taxon>Brassica</taxon>
    </lineage>
</organism>
<accession>A0A3P6EZV1</accession>
<name>A0A3P6EZV1_BRAOL</name>
<reference evidence="1" key="1">
    <citation type="submission" date="2018-11" db="EMBL/GenBank/DDBJ databases">
        <authorList>
            <consortium name="Genoscope - CEA"/>
            <person name="William W."/>
        </authorList>
    </citation>
    <scope>NUCLEOTIDE SEQUENCE</scope>
</reference>
<feature type="non-terminal residue" evidence="1">
    <location>
        <position position="76"/>
    </location>
</feature>
<gene>
    <name evidence="1" type="ORF">BOLC1T03086H</name>
</gene>
<dbReference type="AlphaFoldDB" id="A0A3P6EZV1"/>
<evidence type="ECO:0000313" key="1">
    <source>
        <dbReference type="EMBL" id="VDD50697.1"/>
    </source>
</evidence>
<protein>
    <submittedName>
        <fullName evidence="1">Uncharacterized protein</fullName>
    </submittedName>
</protein>